<comment type="subcellular location">
    <subcellularLocation>
        <location evidence="1">Nucleus</location>
    </subcellularLocation>
</comment>
<dbReference type="PRINTS" id="PR00404">
    <property type="entry name" value="MADSDOMAIN"/>
</dbReference>
<evidence type="ECO:0000256" key="2">
    <source>
        <dbReference type="ARBA" id="ARBA00023015"/>
    </source>
</evidence>
<proteinExistence type="predicted"/>
<keyword evidence="5" id="KW-0539">Nucleus</keyword>
<evidence type="ECO:0000256" key="3">
    <source>
        <dbReference type="ARBA" id="ARBA00023125"/>
    </source>
</evidence>
<dbReference type="SMART" id="SM00432">
    <property type="entry name" value="MADS"/>
    <property type="match status" value="1"/>
</dbReference>
<name>A0A498J8Y6_MALDO</name>
<evidence type="ECO:0000259" key="8">
    <source>
        <dbReference type="PROSITE" id="PS50066"/>
    </source>
</evidence>
<dbReference type="AlphaFoldDB" id="A0A498J8Y6"/>
<evidence type="ECO:0000256" key="6">
    <source>
        <dbReference type="SAM" id="Coils"/>
    </source>
</evidence>
<dbReference type="SUPFAM" id="SSF55455">
    <property type="entry name" value="SRF-like"/>
    <property type="match status" value="1"/>
</dbReference>
<keyword evidence="10" id="KW-1185">Reference proteome</keyword>
<evidence type="ECO:0000313" key="9">
    <source>
        <dbReference type="EMBL" id="RXH90332.1"/>
    </source>
</evidence>
<reference evidence="9 10" key="1">
    <citation type="submission" date="2018-10" db="EMBL/GenBank/DDBJ databases">
        <title>A high-quality apple genome assembly.</title>
        <authorList>
            <person name="Hu J."/>
        </authorList>
    </citation>
    <scope>NUCLEOTIDE SEQUENCE [LARGE SCALE GENOMIC DNA]</scope>
    <source>
        <strain evidence="10">cv. HFTH1</strain>
        <tissue evidence="9">Young leaf</tissue>
    </source>
</reference>
<comment type="caution">
    <text evidence="9">The sequence shown here is derived from an EMBL/GenBank/DDBJ whole genome shotgun (WGS) entry which is preliminary data.</text>
</comment>
<keyword evidence="2" id="KW-0805">Transcription regulation</keyword>
<evidence type="ECO:0000256" key="5">
    <source>
        <dbReference type="ARBA" id="ARBA00023242"/>
    </source>
</evidence>
<dbReference type="PANTHER" id="PTHR11945">
    <property type="entry name" value="MADS BOX PROTEIN"/>
    <property type="match status" value="1"/>
</dbReference>
<accession>A0A498J8Y6</accession>
<protein>
    <recommendedName>
        <fullName evidence="8">MADS-box domain-containing protein</fullName>
    </recommendedName>
</protein>
<evidence type="ECO:0000256" key="4">
    <source>
        <dbReference type="ARBA" id="ARBA00023163"/>
    </source>
</evidence>
<dbReference type="PANTHER" id="PTHR11945:SF405">
    <property type="entry name" value="MADS-BOX TRANSCRIPTION FACTOR FAMILY PROTEIN"/>
    <property type="match status" value="1"/>
</dbReference>
<dbReference type="GO" id="GO:0000981">
    <property type="term" value="F:DNA-binding transcription factor activity, RNA polymerase II-specific"/>
    <property type="evidence" value="ECO:0007669"/>
    <property type="project" value="TreeGrafter"/>
</dbReference>
<evidence type="ECO:0000256" key="1">
    <source>
        <dbReference type="ARBA" id="ARBA00004123"/>
    </source>
</evidence>
<dbReference type="GO" id="GO:0005634">
    <property type="term" value="C:nucleus"/>
    <property type="evidence" value="ECO:0007669"/>
    <property type="project" value="UniProtKB-SubCell"/>
</dbReference>
<evidence type="ECO:0000256" key="7">
    <source>
        <dbReference type="SAM" id="MobiDB-lite"/>
    </source>
</evidence>
<evidence type="ECO:0000313" key="10">
    <source>
        <dbReference type="Proteomes" id="UP000290289"/>
    </source>
</evidence>
<feature type="domain" description="MADS-box" evidence="8">
    <location>
        <begin position="22"/>
        <end position="75"/>
    </location>
</feature>
<dbReference type="Proteomes" id="UP000290289">
    <property type="component" value="Chromosome 9"/>
</dbReference>
<dbReference type="InterPro" id="IPR036879">
    <property type="entry name" value="TF_MADSbox_sf"/>
</dbReference>
<dbReference type="PROSITE" id="PS50066">
    <property type="entry name" value="MADS_BOX_2"/>
    <property type="match status" value="1"/>
</dbReference>
<dbReference type="GO" id="GO:0046983">
    <property type="term" value="F:protein dimerization activity"/>
    <property type="evidence" value="ECO:0007669"/>
    <property type="project" value="InterPro"/>
</dbReference>
<feature type="region of interest" description="Disordered" evidence="7">
    <location>
        <begin position="1"/>
        <end position="36"/>
    </location>
</feature>
<keyword evidence="4" id="KW-0804">Transcription</keyword>
<dbReference type="Pfam" id="PF00319">
    <property type="entry name" value="SRF-TF"/>
    <property type="match status" value="1"/>
</dbReference>
<dbReference type="GO" id="GO:0000978">
    <property type="term" value="F:RNA polymerase II cis-regulatory region sequence-specific DNA binding"/>
    <property type="evidence" value="ECO:0007669"/>
    <property type="project" value="TreeGrafter"/>
</dbReference>
<sequence length="196" mass="22222">MAKSPDNRITNKDAENGKKESKSRRSVEIKKVEDKNKRHVAFSKRKRGIFNKTAELSVLTGAETAAIVVLNSGKYSKKQIQDNEKASRLLKEEKILKGGKKSKSNNNGGDEGGCSYGWWERPIGMMSILEELEEYREAMNKLKHNVEVRTNQLIRETTPSDHFSSLLSMNDTWSPPKLSQGQGCIGCMGREFYYFL</sequence>
<feature type="coiled-coil region" evidence="6">
    <location>
        <begin position="125"/>
        <end position="152"/>
    </location>
</feature>
<gene>
    <name evidence="9" type="ORF">DVH24_032689</name>
</gene>
<keyword evidence="3" id="KW-0238">DNA-binding</keyword>
<organism evidence="9 10">
    <name type="scientific">Malus domestica</name>
    <name type="common">Apple</name>
    <name type="synonym">Pyrus malus</name>
    <dbReference type="NCBI Taxonomy" id="3750"/>
    <lineage>
        <taxon>Eukaryota</taxon>
        <taxon>Viridiplantae</taxon>
        <taxon>Streptophyta</taxon>
        <taxon>Embryophyta</taxon>
        <taxon>Tracheophyta</taxon>
        <taxon>Spermatophyta</taxon>
        <taxon>Magnoliopsida</taxon>
        <taxon>eudicotyledons</taxon>
        <taxon>Gunneridae</taxon>
        <taxon>Pentapetalae</taxon>
        <taxon>rosids</taxon>
        <taxon>fabids</taxon>
        <taxon>Rosales</taxon>
        <taxon>Rosaceae</taxon>
        <taxon>Amygdaloideae</taxon>
        <taxon>Maleae</taxon>
        <taxon>Malus</taxon>
    </lineage>
</organism>
<dbReference type="CDD" id="cd00120">
    <property type="entry name" value="MADS"/>
    <property type="match status" value="1"/>
</dbReference>
<dbReference type="InterPro" id="IPR002100">
    <property type="entry name" value="TF_MADSbox"/>
</dbReference>
<dbReference type="EMBL" id="RDQH01000335">
    <property type="protein sequence ID" value="RXH90332.1"/>
    <property type="molecule type" value="Genomic_DNA"/>
</dbReference>
<dbReference type="Gene3D" id="3.40.1810.10">
    <property type="entry name" value="Transcription factor, MADS-box"/>
    <property type="match status" value="1"/>
</dbReference>
<keyword evidence="6" id="KW-0175">Coiled coil</keyword>